<feature type="region of interest" description="Disordered" evidence="1">
    <location>
        <begin position="1"/>
        <end position="66"/>
    </location>
</feature>
<sequence>MTPVMLSPVVHPLHPKPPRSGNGSISTPAFSLRLGVGIEPLETPATQQQSPSPLPLAFPNNCPGGT</sequence>
<dbReference type="EMBL" id="JAWZYT010004926">
    <property type="protein sequence ID" value="KAK4292128.1"/>
    <property type="molecule type" value="Genomic_DNA"/>
</dbReference>
<name>A0AAE1TNJ3_9EUCA</name>
<gene>
    <name evidence="2" type="ORF">Pmani_035082</name>
</gene>
<keyword evidence="3" id="KW-1185">Reference proteome</keyword>
<comment type="caution">
    <text evidence="2">The sequence shown here is derived from an EMBL/GenBank/DDBJ whole genome shotgun (WGS) entry which is preliminary data.</text>
</comment>
<protein>
    <submittedName>
        <fullName evidence="2">Uncharacterized protein</fullName>
    </submittedName>
</protein>
<accession>A0AAE1TNJ3</accession>
<reference evidence="2" key="1">
    <citation type="submission" date="2023-11" db="EMBL/GenBank/DDBJ databases">
        <title>Genome assemblies of two species of porcelain crab, Petrolisthes cinctipes and Petrolisthes manimaculis (Anomura: Porcellanidae).</title>
        <authorList>
            <person name="Angst P."/>
        </authorList>
    </citation>
    <scope>NUCLEOTIDE SEQUENCE</scope>
    <source>
        <strain evidence="2">PB745_02</strain>
        <tissue evidence="2">Gill</tissue>
    </source>
</reference>
<dbReference type="AlphaFoldDB" id="A0AAE1TNJ3"/>
<evidence type="ECO:0000256" key="1">
    <source>
        <dbReference type="SAM" id="MobiDB-lite"/>
    </source>
</evidence>
<evidence type="ECO:0000313" key="2">
    <source>
        <dbReference type="EMBL" id="KAK4292128.1"/>
    </source>
</evidence>
<organism evidence="2 3">
    <name type="scientific">Petrolisthes manimaculis</name>
    <dbReference type="NCBI Taxonomy" id="1843537"/>
    <lineage>
        <taxon>Eukaryota</taxon>
        <taxon>Metazoa</taxon>
        <taxon>Ecdysozoa</taxon>
        <taxon>Arthropoda</taxon>
        <taxon>Crustacea</taxon>
        <taxon>Multicrustacea</taxon>
        <taxon>Malacostraca</taxon>
        <taxon>Eumalacostraca</taxon>
        <taxon>Eucarida</taxon>
        <taxon>Decapoda</taxon>
        <taxon>Pleocyemata</taxon>
        <taxon>Anomura</taxon>
        <taxon>Galatheoidea</taxon>
        <taxon>Porcellanidae</taxon>
        <taxon>Petrolisthes</taxon>
    </lineage>
</organism>
<proteinExistence type="predicted"/>
<evidence type="ECO:0000313" key="3">
    <source>
        <dbReference type="Proteomes" id="UP001292094"/>
    </source>
</evidence>
<dbReference type="Proteomes" id="UP001292094">
    <property type="component" value="Unassembled WGS sequence"/>
</dbReference>